<gene>
    <name evidence="2" type="ORF">KFK09_002421</name>
</gene>
<accession>A0A8T3C3T2</accession>
<reference evidence="2" key="1">
    <citation type="journal article" date="2022" name="Front. Genet.">
        <title>Chromosome-Scale Assembly of the Dendrobium nobile Genome Provides Insights Into the Molecular Mechanism of the Biosynthesis of the Medicinal Active Ingredient of Dendrobium.</title>
        <authorList>
            <person name="Xu Q."/>
            <person name="Niu S.-C."/>
            <person name="Li K.-L."/>
            <person name="Zheng P.-J."/>
            <person name="Zhang X.-J."/>
            <person name="Jia Y."/>
            <person name="Liu Y."/>
            <person name="Niu Y.-X."/>
            <person name="Yu L.-H."/>
            <person name="Chen D.-F."/>
            <person name="Zhang G.-Q."/>
        </authorList>
    </citation>
    <scope>NUCLEOTIDE SEQUENCE</scope>
    <source>
        <tissue evidence="2">Leaf</tissue>
    </source>
</reference>
<dbReference type="InterPro" id="IPR005135">
    <property type="entry name" value="Endo/exonuclease/phosphatase"/>
</dbReference>
<dbReference type="OrthoDB" id="682716at2759"/>
<proteinExistence type="predicted"/>
<evidence type="ECO:0000313" key="2">
    <source>
        <dbReference type="EMBL" id="KAI0526829.1"/>
    </source>
</evidence>
<protein>
    <recommendedName>
        <fullName evidence="1">Endonuclease/exonuclease/phosphatase domain-containing protein</fullName>
    </recommendedName>
</protein>
<comment type="caution">
    <text evidence="2">The sequence shown here is derived from an EMBL/GenBank/DDBJ whole genome shotgun (WGS) entry which is preliminary data.</text>
</comment>
<dbReference type="Pfam" id="PF03372">
    <property type="entry name" value="Exo_endo_phos"/>
    <property type="match status" value="1"/>
</dbReference>
<dbReference type="InterPro" id="IPR036691">
    <property type="entry name" value="Endo/exonu/phosph_ase_sf"/>
</dbReference>
<dbReference type="AlphaFoldDB" id="A0A8T3C3T2"/>
<sequence length="191" mass="21845">MYSFAFWNCRGAKKKSASLFLKEFVRLHNVIFVGLLETKLTSIERKEVNNLIGDGWSYDMVSSNGLSGGIIILWNANVADFTMVDSSNQCIIGDLVIKNDSKWRVAAVYANKDCCIRRELWEKLGFNSSVEYPMVIAGDFNCLTSREDKKGSKRFSYSQGSKEMESFFTNNDYHEFNFIGPRFTWCNNKIG</sequence>
<dbReference type="SMR" id="A0A8T3C3T2"/>
<evidence type="ECO:0000313" key="3">
    <source>
        <dbReference type="Proteomes" id="UP000829196"/>
    </source>
</evidence>
<dbReference type="PANTHER" id="PTHR35218">
    <property type="entry name" value="RNASE H DOMAIN-CONTAINING PROTEIN"/>
    <property type="match status" value="1"/>
</dbReference>
<dbReference type="SUPFAM" id="SSF56219">
    <property type="entry name" value="DNase I-like"/>
    <property type="match status" value="1"/>
</dbReference>
<dbReference type="Proteomes" id="UP000829196">
    <property type="component" value="Unassembled WGS sequence"/>
</dbReference>
<dbReference type="Gene3D" id="3.60.10.10">
    <property type="entry name" value="Endonuclease/exonuclease/phosphatase"/>
    <property type="match status" value="1"/>
</dbReference>
<dbReference type="EMBL" id="JAGYWB010000003">
    <property type="protein sequence ID" value="KAI0526829.1"/>
    <property type="molecule type" value="Genomic_DNA"/>
</dbReference>
<feature type="domain" description="Endonuclease/exonuclease/phosphatase" evidence="1">
    <location>
        <begin position="6"/>
        <end position="167"/>
    </location>
</feature>
<organism evidence="2 3">
    <name type="scientific">Dendrobium nobile</name>
    <name type="common">Orchid</name>
    <dbReference type="NCBI Taxonomy" id="94219"/>
    <lineage>
        <taxon>Eukaryota</taxon>
        <taxon>Viridiplantae</taxon>
        <taxon>Streptophyta</taxon>
        <taxon>Embryophyta</taxon>
        <taxon>Tracheophyta</taxon>
        <taxon>Spermatophyta</taxon>
        <taxon>Magnoliopsida</taxon>
        <taxon>Liliopsida</taxon>
        <taxon>Asparagales</taxon>
        <taxon>Orchidaceae</taxon>
        <taxon>Epidendroideae</taxon>
        <taxon>Malaxideae</taxon>
        <taxon>Dendrobiinae</taxon>
        <taxon>Dendrobium</taxon>
    </lineage>
</organism>
<keyword evidence="3" id="KW-1185">Reference proteome</keyword>
<dbReference type="PANTHER" id="PTHR35218:SF9">
    <property type="entry name" value="ENDONUCLEASE_EXONUCLEASE_PHOSPHATASE DOMAIN-CONTAINING PROTEIN"/>
    <property type="match status" value="1"/>
</dbReference>
<name>A0A8T3C3T2_DENNO</name>
<evidence type="ECO:0000259" key="1">
    <source>
        <dbReference type="Pfam" id="PF03372"/>
    </source>
</evidence>